<comment type="similarity">
    <text evidence="1">Belongs to the tRNA pseudouridine synthase TruA family.</text>
</comment>
<dbReference type="EMBL" id="CAFBMC010000032">
    <property type="protein sequence ID" value="CAB4897186.1"/>
    <property type="molecule type" value="Genomic_DNA"/>
</dbReference>
<evidence type="ECO:0000256" key="3">
    <source>
        <dbReference type="ARBA" id="ARBA00023235"/>
    </source>
</evidence>
<dbReference type="SUPFAM" id="SSF55120">
    <property type="entry name" value="Pseudouridine synthase"/>
    <property type="match status" value="1"/>
</dbReference>
<organism evidence="5">
    <name type="scientific">freshwater metagenome</name>
    <dbReference type="NCBI Taxonomy" id="449393"/>
    <lineage>
        <taxon>unclassified sequences</taxon>
        <taxon>metagenomes</taxon>
        <taxon>ecological metagenomes</taxon>
    </lineage>
</organism>
<dbReference type="AlphaFoldDB" id="A0A6J7FNT2"/>
<dbReference type="InterPro" id="IPR020097">
    <property type="entry name" value="PsdUridine_synth_TruA_a/b_dom"/>
</dbReference>
<dbReference type="GO" id="GO:0009982">
    <property type="term" value="F:pseudouridine synthase activity"/>
    <property type="evidence" value="ECO:0007669"/>
    <property type="project" value="InterPro"/>
</dbReference>
<keyword evidence="3" id="KW-0413">Isomerase</keyword>
<dbReference type="Gene3D" id="3.30.70.580">
    <property type="entry name" value="Pseudouridine synthase I, catalytic domain, N-terminal subdomain"/>
    <property type="match status" value="1"/>
</dbReference>
<keyword evidence="2" id="KW-0819">tRNA processing</keyword>
<protein>
    <submittedName>
        <fullName evidence="5">Unannotated protein</fullName>
    </submittedName>
</protein>
<dbReference type="InterPro" id="IPR020095">
    <property type="entry name" value="PsdUridine_synth_TruA_C"/>
</dbReference>
<reference evidence="5" key="1">
    <citation type="submission" date="2020-05" db="EMBL/GenBank/DDBJ databases">
        <authorList>
            <person name="Chiriac C."/>
            <person name="Salcher M."/>
            <person name="Ghai R."/>
            <person name="Kavagutti S V."/>
        </authorList>
    </citation>
    <scope>NUCLEOTIDE SEQUENCE</scope>
</reference>
<dbReference type="Gene3D" id="3.30.70.660">
    <property type="entry name" value="Pseudouridine synthase I, catalytic domain, C-terminal subdomain"/>
    <property type="match status" value="1"/>
</dbReference>
<name>A0A6J7FNT2_9ZZZZ</name>
<dbReference type="InterPro" id="IPR001406">
    <property type="entry name" value="PsdUridine_synth_TruA"/>
</dbReference>
<dbReference type="PANTHER" id="PTHR11142:SF0">
    <property type="entry name" value="TRNA PSEUDOURIDINE SYNTHASE-LIKE 1"/>
    <property type="match status" value="1"/>
</dbReference>
<dbReference type="InterPro" id="IPR020094">
    <property type="entry name" value="TruA/RsuA/RluB/E/F_N"/>
</dbReference>
<dbReference type="PIRSF" id="PIRSF001430">
    <property type="entry name" value="tRNA_psdUrid_synth"/>
    <property type="match status" value="1"/>
</dbReference>
<evidence type="ECO:0000256" key="1">
    <source>
        <dbReference type="ARBA" id="ARBA00009375"/>
    </source>
</evidence>
<dbReference type="NCBIfam" id="TIGR00071">
    <property type="entry name" value="hisT_truA"/>
    <property type="match status" value="1"/>
</dbReference>
<dbReference type="HAMAP" id="MF_00171">
    <property type="entry name" value="TruA"/>
    <property type="match status" value="1"/>
</dbReference>
<dbReference type="FunFam" id="3.30.70.580:FF:000001">
    <property type="entry name" value="tRNA pseudouridine synthase A"/>
    <property type="match status" value="1"/>
</dbReference>
<dbReference type="PANTHER" id="PTHR11142">
    <property type="entry name" value="PSEUDOURIDYLATE SYNTHASE"/>
    <property type="match status" value="1"/>
</dbReference>
<evidence type="ECO:0000259" key="4">
    <source>
        <dbReference type="Pfam" id="PF01416"/>
    </source>
</evidence>
<sequence length="270" mass="30400">MDGLIRLRIDLSYDGTAFYGWGVQKDLRSVQGEILRVFNFLTHSKVDIFVAGRTDAGVHARGQVIHVDLNQHQIDRLENPGRLNRALPEDIRIHAMEVAPVGFDARFSALWRRYSYRVCDESTQMSPLERNHTLFHYKPLDIDAMNVAAQGLLGLQDFAAFCKPRDASTSMREVEYLKWHREDAACVMTVQADAFCHSMVRSIVGALIPVGDGRKPVSWPTEVLQGRDRTLGPTVMPAHPLVLEKVGYPSDEGMSARQIITRSKRAQDEG</sequence>
<dbReference type="GO" id="GO:0031119">
    <property type="term" value="P:tRNA pseudouridine synthesis"/>
    <property type="evidence" value="ECO:0007669"/>
    <property type="project" value="TreeGrafter"/>
</dbReference>
<evidence type="ECO:0000256" key="2">
    <source>
        <dbReference type="ARBA" id="ARBA00022694"/>
    </source>
</evidence>
<dbReference type="CDD" id="cd02570">
    <property type="entry name" value="PseudoU_synth_EcTruA"/>
    <property type="match status" value="1"/>
</dbReference>
<dbReference type="GO" id="GO:0003723">
    <property type="term" value="F:RNA binding"/>
    <property type="evidence" value="ECO:0007669"/>
    <property type="project" value="InterPro"/>
</dbReference>
<gene>
    <name evidence="5" type="ORF">UFOPK3495_00757</name>
</gene>
<feature type="domain" description="Pseudouridine synthase I TruA alpha/beta" evidence="4">
    <location>
        <begin position="148"/>
        <end position="249"/>
    </location>
</feature>
<evidence type="ECO:0000313" key="5">
    <source>
        <dbReference type="EMBL" id="CAB4897186.1"/>
    </source>
</evidence>
<dbReference type="Pfam" id="PF01416">
    <property type="entry name" value="PseudoU_synth_1"/>
    <property type="match status" value="1"/>
</dbReference>
<accession>A0A6J7FNT2</accession>
<proteinExistence type="inferred from homology"/>
<dbReference type="InterPro" id="IPR020103">
    <property type="entry name" value="PsdUridine_synth_cat_dom_sf"/>
</dbReference>